<protein>
    <submittedName>
        <fullName evidence="1">Putative response regulator</fullName>
    </submittedName>
</protein>
<dbReference type="RefSeq" id="WP_013634992.1">
    <property type="nucleotide sequence ID" value="NC_015178.1"/>
</dbReference>
<accession>F0J7A9</accession>
<dbReference type="InterPro" id="IPR005561">
    <property type="entry name" value="ANTAR"/>
</dbReference>
<dbReference type="Pfam" id="PF00072">
    <property type="entry name" value="Response_reg"/>
    <property type="match status" value="1"/>
</dbReference>
<dbReference type="InterPro" id="IPR001789">
    <property type="entry name" value="Sig_transdc_resp-reg_receiver"/>
</dbReference>
<evidence type="ECO:0000313" key="1">
    <source>
        <dbReference type="EMBL" id="BAJ82976.1"/>
    </source>
</evidence>
<keyword evidence="1" id="KW-0614">Plasmid</keyword>
<dbReference type="EMBL" id="AP012036">
    <property type="protein sequence ID" value="BAJ82976.1"/>
    <property type="molecule type" value="Genomic_DNA"/>
</dbReference>
<dbReference type="HOGENOM" id="CLU_000445_65_1_5"/>
<dbReference type="GO" id="GO:0000160">
    <property type="term" value="P:phosphorelay signal transduction system"/>
    <property type="evidence" value="ECO:0007669"/>
    <property type="project" value="InterPro"/>
</dbReference>
<reference evidence="1 2" key="1">
    <citation type="submission" date="2010-12" db="EMBL/GenBank/DDBJ databases">
        <title>Whole genome sequence of Acidiphilium multivorum AIU301.</title>
        <authorList>
            <person name="Narita-Yamada S."/>
            <person name="Nakamura S."/>
            <person name="Ito N."/>
            <person name="Takarada H."/>
            <person name="Katano Y."/>
            <person name="Nakazawa H."/>
            <person name="Hosoyama A."/>
            <person name="Yamada R."/>
            <person name="Fujita N."/>
        </authorList>
    </citation>
    <scope>NUCLEOTIDE SEQUENCE [LARGE SCALE GENOMIC DNA]</scope>
    <source>
        <strain evidence="2">DSM 11245 / JCM 8867 / AIU301</strain>
        <plasmid evidence="1 2">pACMV1</plasmid>
    </source>
</reference>
<dbReference type="OrthoDB" id="9795002at2"/>
<dbReference type="GO" id="GO:0003723">
    <property type="term" value="F:RNA binding"/>
    <property type="evidence" value="ECO:0007669"/>
    <property type="project" value="InterPro"/>
</dbReference>
<dbReference type="InterPro" id="IPR036388">
    <property type="entry name" value="WH-like_DNA-bd_sf"/>
</dbReference>
<dbReference type="SUPFAM" id="SSF52172">
    <property type="entry name" value="CheY-like"/>
    <property type="match status" value="1"/>
</dbReference>
<dbReference type="SMART" id="SM01012">
    <property type="entry name" value="ANTAR"/>
    <property type="match status" value="1"/>
</dbReference>
<dbReference type="AlphaFoldDB" id="F0J7A9"/>
<dbReference type="KEGG" id="amv:ACMV_P1_01800"/>
<dbReference type="InterPro" id="IPR011006">
    <property type="entry name" value="CheY-like_superfamily"/>
</dbReference>
<dbReference type="Proteomes" id="UP000007100">
    <property type="component" value="Plasmid pACMV1"/>
</dbReference>
<sequence length="191" mass="21124">MYILIADTDRTRAEALAARLGAQTAGYVVQVAPSNLSLSTAVAELRPDVVIVDMARPDRDSLEQVRSATAQPAPVMLFVDEDDPNFMEEAIGAGVASYHVDIATIADIKPILRSAIALFRRGAERERRLAEAESALAERRLVDAAKRLLMQRDMMTEPAAHRFLQRRAMERQVRVAEVARALLGDDEEKMP</sequence>
<geneLocation type="plasmid" evidence="1 2">
    <name>pACMV1</name>
</geneLocation>
<gene>
    <name evidence="1" type="ordered locus">ACMV_P1_01800</name>
</gene>
<dbReference type="CDD" id="cd00156">
    <property type="entry name" value="REC"/>
    <property type="match status" value="1"/>
</dbReference>
<dbReference type="Gene3D" id="1.10.10.10">
    <property type="entry name" value="Winged helix-like DNA-binding domain superfamily/Winged helix DNA-binding domain"/>
    <property type="match status" value="1"/>
</dbReference>
<evidence type="ECO:0000313" key="2">
    <source>
        <dbReference type="Proteomes" id="UP000007100"/>
    </source>
</evidence>
<dbReference type="Gene3D" id="3.40.50.2300">
    <property type="match status" value="1"/>
</dbReference>
<keyword evidence="2" id="KW-1185">Reference proteome</keyword>
<organism evidence="1 2">
    <name type="scientific">Acidiphilium multivorum (strain DSM 11245 / JCM 8867 / NBRC 100883 / AIU 301)</name>
    <dbReference type="NCBI Taxonomy" id="926570"/>
    <lineage>
        <taxon>Bacteria</taxon>
        <taxon>Pseudomonadati</taxon>
        <taxon>Pseudomonadota</taxon>
        <taxon>Alphaproteobacteria</taxon>
        <taxon>Acetobacterales</taxon>
        <taxon>Acidocellaceae</taxon>
        <taxon>Acidiphilium</taxon>
    </lineage>
</organism>
<name>F0J7A9_ACIMA</name>
<dbReference type="PIRSF" id="PIRSF036382">
    <property type="entry name" value="RR_antiterm"/>
    <property type="match status" value="1"/>
</dbReference>
<dbReference type="PROSITE" id="PS50921">
    <property type="entry name" value="ANTAR"/>
    <property type="match status" value="1"/>
</dbReference>
<proteinExistence type="predicted"/>
<dbReference type="Pfam" id="PF03861">
    <property type="entry name" value="ANTAR"/>
    <property type="match status" value="1"/>
</dbReference>
<dbReference type="PROSITE" id="PS50110">
    <property type="entry name" value="RESPONSE_REGULATORY"/>
    <property type="match status" value="1"/>
</dbReference>
<dbReference type="InterPro" id="IPR008327">
    <property type="entry name" value="Sig_transdc_resp-reg_antiterm"/>
</dbReference>